<proteinExistence type="predicted"/>
<reference evidence="1 2" key="1">
    <citation type="submission" date="2019-09" db="EMBL/GenBank/DDBJ databases">
        <authorList>
            <person name="Ou C."/>
        </authorList>
    </citation>
    <scope>NUCLEOTIDE SEQUENCE [LARGE SCALE GENOMIC DNA]</scope>
    <source>
        <strain evidence="1">S2</strain>
        <tissue evidence="1">Leaf</tissue>
    </source>
</reference>
<reference evidence="2" key="2">
    <citation type="submission" date="2019-10" db="EMBL/GenBank/DDBJ databases">
        <title>A de novo genome assembly of a pear dwarfing rootstock.</title>
        <authorList>
            <person name="Wang F."/>
            <person name="Wang J."/>
            <person name="Li S."/>
            <person name="Zhang Y."/>
            <person name="Fang M."/>
            <person name="Ma L."/>
            <person name="Zhao Y."/>
            <person name="Jiang S."/>
        </authorList>
    </citation>
    <scope>NUCLEOTIDE SEQUENCE [LARGE SCALE GENOMIC DNA]</scope>
</reference>
<comment type="caution">
    <text evidence="1">The sequence shown here is derived from an EMBL/GenBank/DDBJ whole genome shotgun (WGS) entry which is preliminary data.</text>
</comment>
<gene>
    <name evidence="1" type="ORF">D8674_030689</name>
</gene>
<reference evidence="1 2" key="3">
    <citation type="submission" date="2019-11" db="EMBL/GenBank/DDBJ databases">
        <title>A de novo genome assembly of a pear dwarfing rootstock.</title>
        <authorList>
            <person name="Wang F."/>
            <person name="Wang J."/>
            <person name="Li S."/>
            <person name="Zhang Y."/>
            <person name="Fang M."/>
            <person name="Ma L."/>
            <person name="Zhao Y."/>
            <person name="Jiang S."/>
        </authorList>
    </citation>
    <scope>NUCLEOTIDE SEQUENCE [LARGE SCALE GENOMIC DNA]</scope>
    <source>
        <strain evidence="1">S2</strain>
        <tissue evidence="1">Leaf</tissue>
    </source>
</reference>
<name>A0A5N5EWB0_9ROSA</name>
<organism evidence="1 2">
    <name type="scientific">Pyrus ussuriensis x Pyrus communis</name>
    <dbReference type="NCBI Taxonomy" id="2448454"/>
    <lineage>
        <taxon>Eukaryota</taxon>
        <taxon>Viridiplantae</taxon>
        <taxon>Streptophyta</taxon>
        <taxon>Embryophyta</taxon>
        <taxon>Tracheophyta</taxon>
        <taxon>Spermatophyta</taxon>
        <taxon>Magnoliopsida</taxon>
        <taxon>eudicotyledons</taxon>
        <taxon>Gunneridae</taxon>
        <taxon>Pentapetalae</taxon>
        <taxon>rosids</taxon>
        <taxon>fabids</taxon>
        <taxon>Rosales</taxon>
        <taxon>Rosaceae</taxon>
        <taxon>Amygdaloideae</taxon>
        <taxon>Maleae</taxon>
        <taxon>Pyrus</taxon>
    </lineage>
</organism>
<dbReference type="AlphaFoldDB" id="A0A5N5EWB0"/>
<protein>
    <submittedName>
        <fullName evidence="1">Uncharacterized protein</fullName>
    </submittedName>
</protein>
<dbReference type="Proteomes" id="UP000327157">
    <property type="component" value="Chromosome 7"/>
</dbReference>
<evidence type="ECO:0000313" key="1">
    <source>
        <dbReference type="EMBL" id="KAB2595239.1"/>
    </source>
</evidence>
<sequence>MLMEIEIEIEIGGGEGKRETETQRQREKEREEWGSQRHCCRSLIFFDPISVFFSASHSRSFTRPLTHSLTTGTAHKHPFLNDEYSDVKRYDLSKALWTLSARENAFSLILLHRSSSSTCFLSVYVILYALGFGKLSLVAASAAQSATSVVQAGTKEITAKAWKLKRLYHWYFKW</sequence>
<accession>A0A5N5EWB0</accession>
<evidence type="ECO:0000313" key="2">
    <source>
        <dbReference type="Proteomes" id="UP000327157"/>
    </source>
</evidence>
<keyword evidence="2" id="KW-1185">Reference proteome</keyword>
<dbReference type="EMBL" id="SMOL01000781">
    <property type="protein sequence ID" value="KAB2595239.1"/>
    <property type="molecule type" value="Genomic_DNA"/>
</dbReference>